<protein>
    <submittedName>
        <fullName evidence="3">CoA-binding protein</fullName>
    </submittedName>
</protein>
<reference evidence="3 4" key="1">
    <citation type="submission" date="2020-02" db="EMBL/GenBank/DDBJ databases">
        <title>complete genome sequence of Rhodobacteraceae bacterium.</title>
        <authorList>
            <person name="Park J."/>
            <person name="Kim Y.-S."/>
            <person name="Kim K.-H."/>
        </authorList>
    </citation>
    <scope>NUCLEOTIDE SEQUENCE [LARGE SCALE GENOMIC DNA]</scope>
    <source>
        <strain evidence="3 4">RR4-56</strain>
    </source>
</reference>
<proteinExistence type="predicted"/>
<dbReference type="Gene3D" id="3.30.470.20">
    <property type="entry name" value="ATP-grasp fold, B domain"/>
    <property type="match status" value="1"/>
</dbReference>
<dbReference type="Pfam" id="PF13607">
    <property type="entry name" value="Succ_CoA_lig"/>
    <property type="match status" value="1"/>
</dbReference>
<dbReference type="Gene3D" id="3.30.1490.20">
    <property type="entry name" value="ATP-grasp fold, A domain"/>
    <property type="match status" value="1"/>
</dbReference>
<dbReference type="PANTHER" id="PTHR42793">
    <property type="entry name" value="COA BINDING DOMAIN CONTAINING PROTEIN"/>
    <property type="match status" value="1"/>
</dbReference>
<dbReference type="InterPro" id="IPR016102">
    <property type="entry name" value="Succinyl-CoA_synth-like"/>
</dbReference>
<name>A0A7L5BZN4_9RHOB</name>
<feature type="domain" description="CoA-binding" evidence="2">
    <location>
        <begin position="273"/>
        <end position="367"/>
    </location>
</feature>
<dbReference type="Pfam" id="PF13380">
    <property type="entry name" value="CoA_binding_2"/>
    <property type="match status" value="1"/>
</dbReference>
<dbReference type="Gene3D" id="3.40.50.261">
    <property type="entry name" value="Succinyl-CoA synthetase domains"/>
    <property type="match status" value="2"/>
</dbReference>
<dbReference type="PANTHER" id="PTHR42793:SF1">
    <property type="entry name" value="PEPTIDYL-LYSINE N-ACETYLTRANSFERASE PATZ"/>
    <property type="match status" value="1"/>
</dbReference>
<dbReference type="SUPFAM" id="SSF52210">
    <property type="entry name" value="Succinyl-CoA synthetase domains"/>
    <property type="match status" value="2"/>
</dbReference>
<dbReference type="Proteomes" id="UP000503336">
    <property type="component" value="Chromosome"/>
</dbReference>
<dbReference type="InterPro" id="IPR032875">
    <property type="entry name" value="Succ_CoA_lig_flav_dom"/>
</dbReference>
<evidence type="ECO:0000256" key="1">
    <source>
        <dbReference type="ARBA" id="ARBA00022532"/>
    </source>
</evidence>
<evidence type="ECO:0000313" key="3">
    <source>
        <dbReference type="EMBL" id="QIE55059.1"/>
    </source>
</evidence>
<dbReference type="KEGG" id="hdh:G5B40_06070"/>
<accession>A0A7L5BZN4</accession>
<dbReference type="RefSeq" id="WP_165096326.1">
    <property type="nucleotide sequence ID" value="NZ_CP049056.1"/>
</dbReference>
<dbReference type="SMART" id="SM00881">
    <property type="entry name" value="CoA_binding"/>
    <property type="match status" value="1"/>
</dbReference>
<dbReference type="AlphaFoldDB" id="A0A7L5BZN4"/>
<dbReference type="InterPro" id="IPR013815">
    <property type="entry name" value="ATP_grasp_subdomain_1"/>
</dbReference>
<dbReference type="GO" id="GO:0006099">
    <property type="term" value="P:tricarboxylic acid cycle"/>
    <property type="evidence" value="ECO:0007669"/>
    <property type="project" value="UniProtKB-KW"/>
</dbReference>
<evidence type="ECO:0000259" key="2">
    <source>
        <dbReference type="SMART" id="SM00881"/>
    </source>
</evidence>
<keyword evidence="1" id="KW-0816">Tricarboxylic acid cycle</keyword>
<gene>
    <name evidence="3" type="ORF">G5B40_06070</name>
</gene>
<sequence>MAIQMMQYMSGANWRRQAREAADAARRSGAKALSEIAAKAVLSAYGVATPRGVRLAGPEAATDAALSGLKAPLVAKILTREGAHKSDFGGVRLNLSTPADVAEALSAIAAAAAKAGVEADGFLVEEQAAPGVELVLGGVADPRFGPCVMVGLGGVFVEIFEDVAFRACPIDESEARAMLAELKAAPILTGARGGAGVDMDALVAALVAFGGPNGVMMALDGEAAEIDVNPLIAGPSGAVAADARILLTTEAAPAAEPAPALDRQATRNAFRPLFQPESIAILGASSSGGGFGNEVISHSLVFGYKGSITPIHPKAAEVQGLKTAPSLAALDEPVDFAYVAIGADAALEALGAAPGKARFVQVMSSGFGESEEGADKERRLLETAQAGGFRLIGPNCLGVHSPRGGLTFVGGADPTPGGVGVISQSGGLAVDVILRGGARGLKFAAVTTLGNSADLTPADLLEHHFSDPETEVIGLYLEDVRDGRRFVQRLNEHGGEKPVVMLVGGRTEAGGRAAASHTGALAADARLWAGIERQTGAVVVDTLDEFLNALLVMQARGGGKGRPTRRVALFGNGGGSSVLAADAFAREGLETPRFSAPTLARLEALGLPPGTGLANPVDTPAGTLRHRDGAVAGEILDILIGEEALDAIVLHVNLPVFTTSINQRVDVIGGLVREATRIGAGGGASAPRIVLVLRSDGAERTDTRRRADRRAALEAGIPVFDELPEAAKALGALARWEATALRR</sequence>
<dbReference type="SUPFAM" id="SSF51735">
    <property type="entry name" value="NAD(P)-binding Rossmann-fold domains"/>
    <property type="match status" value="1"/>
</dbReference>
<dbReference type="Pfam" id="PF13549">
    <property type="entry name" value="ATP-grasp_5"/>
    <property type="match status" value="1"/>
</dbReference>
<keyword evidence="4" id="KW-1185">Reference proteome</keyword>
<dbReference type="Gene3D" id="3.40.50.720">
    <property type="entry name" value="NAD(P)-binding Rossmann-like Domain"/>
    <property type="match status" value="1"/>
</dbReference>
<dbReference type="InterPro" id="IPR036291">
    <property type="entry name" value="NAD(P)-bd_dom_sf"/>
</dbReference>
<dbReference type="EMBL" id="CP049056">
    <property type="protein sequence ID" value="QIE55059.1"/>
    <property type="molecule type" value="Genomic_DNA"/>
</dbReference>
<dbReference type="SUPFAM" id="SSF56059">
    <property type="entry name" value="Glutathione synthetase ATP-binding domain-like"/>
    <property type="match status" value="1"/>
</dbReference>
<organism evidence="3 4">
    <name type="scientific">Pikeienuella piscinae</name>
    <dbReference type="NCBI Taxonomy" id="2748098"/>
    <lineage>
        <taxon>Bacteria</taxon>
        <taxon>Pseudomonadati</taxon>
        <taxon>Pseudomonadota</taxon>
        <taxon>Alphaproteobacteria</taxon>
        <taxon>Rhodobacterales</taxon>
        <taxon>Paracoccaceae</taxon>
        <taxon>Pikeienuella</taxon>
    </lineage>
</organism>
<evidence type="ECO:0000313" key="4">
    <source>
        <dbReference type="Proteomes" id="UP000503336"/>
    </source>
</evidence>
<dbReference type="GO" id="GO:0005524">
    <property type="term" value="F:ATP binding"/>
    <property type="evidence" value="ECO:0007669"/>
    <property type="project" value="InterPro"/>
</dbReference>
<dbReference type="InterPro" id="IPR003781">
    <property type="entry name" value="CoA-bd"/>
</dbReference>